<dbReference type="EMBL" id="FMYV01000001">
    <property type="protein sequence ID" value="SDC04772.1"/>
    <property type="molecule type" value="Genomic_DNA"/>
</dbReference>
<proteinExistence type="inferred from homology"/>
<feature type="binding site" description="in other chain" evidence="2">
    <location>
        <position position="161"/>
    </location>
    <ligand>
        <name>dUMP</name>
        <dbReference type="ChEBI" id="CHEBI:246422"/>
        <note>ligand shared between dimeric partners</note>
    </ligand>
</feature>
<keyword evidence="2" id="KW-0285">Flavoprotein</keyword>
<feature type="binding site" evidence="2">
    <location>
        <begin position="81"/>
        <end position="83"/>
    </location>
    <ligand>
        <name>FAD</name>
        <dbReference type="ChEBI" id="CHEBI:57692"/>
        <note>ligand shared between neighboring subunits</note>
    </ligand>
</feature>
<dbReference type="Gene3D" id="3.30.1360.170">
    <property type="match status" value="1"/>
</dbReference>
<comment type="function">
    <text evidence="2">Catalyzes the reductive methylation of 2'-deoxyuridine-5'-monophosphate (dUMP) to 2'-deoxythymidine-5'-monophosphate (dTMP) while utilizing 5,10-methylenetetrahydrofolate (mTHF) as the methyl donor, and NADPH and FADH(2) as the reductant.</text>
</comment>
<dbReference type="PANTHER" id="PTHR34934">
    <property type="entry name" value="FLAVIN-DEPENDENT THYMIDYLATE SYNTHASE"/>
    <property type="match status" value="1"/>
</dbReference>
<dbReference type="InterPro" id="IPR036098">
    <property type="entry name" value="Thymidylate_synthase_ThyX_sf"/>
</dbReference>
<organism evidence="3 4">
    <name type="scientific">Geotoga petraea</name>
    <dbReference type="NCBI Taxonomy" id="28234"/>
    <lineage>
        <taxon>Bacteria</taxon>
        <taxon>Thermotogati</taxon>
        <taxon>Thermotogota</taxon>
        <taxon>Thermotogae</taxon>
        <taxon>Petrotogales</taxon>
        <taxon>Petrotogaceae</taxon>
        <taxon>Geotoga</taxon>
    </lineage>
</organism>
<comment type="cofactor">
    <cofactor evidence="2">
        <name>FAD</name>
        <dbReference type="ChEBI" id="CHEBI:57692"/>
    </cofactor>
    <text evidence="2">Binds 4 FAD per tetramer. Each FAD binding site is formed by three monomers.</text>
</comment>
<feature type="active site" description="Involved in ionization of N3 of dUMP, leading to its activation" evidence="2">
    <location>
        <position position="188"/>
    </location>
</feature>
<dbReference type="GO" id="GO:0004799">
    <property type="term" value="F:thymidylate synthase activity"/>
    <property type="evidence" value="ECO:0007669"/>
    <property type="project" value="TreeGrafter"/>
</dbReference>
<keyword evidence="2" id="KW-0545">Nucleotide biosynthesis</keyword>
<dbReference type="HAMAP" id="MF_01408">
    <property type="entry name" value="ThyX"/>
    <property type="match status" value="1"/>
</dbReference>
<dbReference type="EC" id="2.1.1.148" evidence="2"/>
<protein>
    <recommendedName>
        <fullName evidence="2">Flavin-dependent thymidylate synthase</fullName>
        <shortName evidence="2">FDTS</shortName>
        <ecNumber evidence="2">2.1.1.148</ecNumber>
    </recommendedName>
    <alternativeName>
        <fullName evidence="2">FAD-dependent thymidylate synthase</fullName>
    </alternativeName>
    <alternativeName>
        <fullName evidence="2">Thymidylate synthase ThyX</fullName>
        <shortName evidence="2">TS</shortName>
        <shortName evidence="2">TSase</shortName>
    </alternativeName>
</protein>
<feature type="binding site" evidence="2">
    <location>
        <position position="183"/>
    </location>
    <ligand>
        <name>FAD</name>
        <dbReference type="ChEBI" id="CHEBI:57692"/>
        <note>ligand shared between neighboring subunits</note>
    </ligand>
</feature>
<dbReference type="GO" id="GO:0032259">
    <property type="term" value="P:methylation"/>
    <property type="evidence" value="ECO:0007669"/>
    <property type="project" value="UniProtKB-KW"/>
</dbReference>
<keyword evidence="2" id="KW-0489">Methyltransferase</keyword>
<comment type="similarity">
    <text evidence="2">Belongs to the thymidylate synthase ThyX family.</text>
</comment>
<dbReference type="GO" id="GO:0006231">
    <property type="term" value="P:dTMP biosynthetic process"/>
    <property type="evidence" value="ECO:0007669"/>
    <property type="project" value="UniProtKB-UniRule"/>
</dbReference>
<sequence length="230" mass="27091">MKNMKINVLDKGFVHLVDCMGDDRSAVRAARVSYGKELSTEEKDKKLINYLLKHGHFSPFEHISFTFHVKAPIFVVRQWFRHRIGMSPNEISRRYTSKQADEFYLPDHIRIQDTKNKQGSFKTDDKELTQKAINKIEKIYDETYSVYKELLDMGVAREMARTVLPVGQYTEFYLTTNARAIMHFLDLRADSHAQWEIQEYAKAIAEVFKEKCPWTYESFIKNDYKGNILD</sequence>
<evidence type="ECO:0000256" key="1">
    <source>
        <dbReference type="ARBA" id="ARBA00022679"/>
    </source>
</evidence>
<comment type="pathway">
    <text evidence="2">Pyrimidine metabolism; dTTP biosynthesis.</text>
</comment>
<feature type="binding site" evidence="2">
    <location>
        <position position="188"/>
    </location>
    <ligand>
        <name>dUMP</name>
        <dbReference type="ChEBI" id="CHEBI:246422"/>
        <note>ligand shared between dimeric partners</note>
    </ligand>
</feature>
<dbReference type="PROSITE" id="PS51331">
    <property type="entry name" value="THYX"/>
    <property type="match status" value="1"/>
</dbReference>
<keyword evidence="2" id="KW-0274">FAD</keyword>
<dbReference type="CDD" id="cd20175">
    <property type="entry name" value="ThyX"/>
    <property type="match status" value="1"/>
</dbReference>
<dbReference type="Pfam" id="PF02511">
    <property type="entry name" value="Thy1"/>
    <property type="match status" value="1"/>
</dbReference>
<dbReference type="Proteomes" id="UP000199322">
    <property type="component" value="Unassembled WGS sequence"/>
</dbReference>
<dbReference type="AlphaFoldDB" id="A0A1G6IE07"/>
<reference evidence="3 4" key="1">
    <citation type="submission" date="2016-10" db="EMBL/GenBank/DDBJ databases">
        <authorList>
            <person name="de Groot N.N."/>
        </authorList>
    </citation>
    <scope>NUCLEOTIDE SEQUENCE [LARGE SCALE GENOMIC DNA]</scope>
    <source>
        <strain evidence="3 4">WG14</strain>
    </source>
</reference>
<comment type="catalytic activity">
    <reaction evidence="2">
        <text>dUMP + (6R)-5,10-methylene-5,6,7,8-tetrahydrofolate + NADPH + H(+) = dTMP + (6S)-5,6,7,8-tetrahydrofolate + NADP(+)</text>
        <dbReference type="Rhea" id="RHEA:29043"/>
        <dbReference type="ChEBI" id="CHEBI:15378"/>
        <dbReference type="ChEBI" id="CHEBI:15636"/>
        <dbReference type="ChEBI" id="CHEBI:57453"/>
        <dbReference type="ChEBI" id="CHEBI:57783"/>
        <dbReference type="ChEBI" id="CHEBI:58349"/>
        <dbReference type="ChEBI" id="CHEBI:63528"/>
        <dbReference type="ChEBI" id="CHEBI:246422"/>
        <dbReference type="EC" id="2.1.1.148"/>
    </reaction>
</comment>
<dbReference type="GO" id="GO:0006235">
    <property type="term" value="P:dTTP biosynthetic process"/>
    <property type="evidence" value="ECO:0007669"/>
    <property type="project" value="UniProtKB-UniRule"/>
</dbReference>
<dbReference type="PANTHER" id="PTHR34934:SF1">
    <property type="entry name" value="FLAVIN-DEPENDENT THYMIDYLATE SYNTHASE"/>
    <property type="match status" value="1"/>
</dbReference>
<keyword evidence="1 2" id="KW-0808">Transferase</keyword>
<accession>A0A1G6IE07</accession>
<feature type="binding site" description="in other chain" evidence="2">
    <location>
        <begin position="90"/>
        <end position="94"/>
    </location>
    <ligand>
        <name>dUMP</name>
        <dbReference type="ChEBI" id="CHEBI:246422"/>
        <note>ligand shared between dimeric partners</note>
    </ligand>
</feature>
<feature type="binding site" evidence="2">
    <location>
        <position position="90"/>
    </location>
    <ligand>
        <name>FAD</name>
        <dbReference type="ChEBI" id="CHEBI:57692"/>
        <note>ligand shared between neighboring subunits</note>
    </ligand>
</feature>
<feature type="binding site" evidence="2">
    <location>
        <begin position="78"/>
        <end position="81"/>
    </location>
    <ligand>
        <name>dUMP</name>
        <dbReference type="ChEBI" id="CHEBI:246422"/>
        <note>ligand shared between dimeric partners</note>
    </ligand>
</feature>
<name>A0A1G6IE07_9BACT</name>
<keyword evidence="4" id="KW-1185">Reference proteome</keyword>
<evidence type="ECO:0000313" key="4">
    <source>
        <dbReference type="Proteomes" id="UP000199322"/>
    </source>
</evidence>
<evidence type="ECO:0000256" key="2">
    <source>
        <dbReference type="HAMAP-Rule" id="MF_01408"/>
    </source>
</evidence>
<dbReference type="STRING" id="28234.SAMN04488588_0346"/>
<keyword evidence="2" id="KW-0521">NADP</keyword>
<dbReference type="GO" id="GO:0050797">
    <property type="term" value="F:thymidylate synthase (FAD) activity"/>
    <property type="evidence" value="ECO:0007669"/>
    <property type="project" value="UniProtKB-UniRule"/>
</dbReference>
<dbReference type="NCBIfam" id="TIGR02170">
    <property type="entry name" value="thyX"/>
    <property type="match status" value="1"/>
</dbReference>
<dbReference type="GO" id="GO:0070402">
    <property type="term" value="F:NADPH binding"/>
    <property type="evidence" value="ECO:0007669"/>
    <property type="project" value="TreeGrafter"/>
</dbReference>
<feature type="binding site" evidence="2">
    <location>
        <position position="58"/>
    </location>
    <ligand>
        <name>FAD</name>
        <dbReference type="ChEBI" id="CHEBI:57692"/>
        <note>ligand shared between neighboring subunits</note>
    </ligand>
</feature>
<dbReference type="GO" id="GO:0050660">
    <property type="term" value="F:flavin adenine dinucleotide binding"/>
    <property type="evidence" value="ECO:0007669"/>
    <property type="project" value="UniProtKB-UniRule"/>
</dbReference>
<dbReference type="UniPathway" id="UPA00575"/>
<dbReference type="SUPFAM" id="SSF69796">
    <property type="entry name" value="Thymidylate synthase-complementing protein Thy1"/>
    <property type="match status" value="1"/>
</dbReference>
<dbReference type="InterPro" id="IPR003669">
    <property type="entry name" value="Thymidylate_synthase_ThyX"/>
</dbReference>
<comment type="subunit">
    <text evidence="2">Homotetramer.</text>
</comment>
<evidence type="ECO:0000313" key="3">
    <source>
        <dbReference type="EMBL" id="SDC04772.1"/>
    </source>
</evidence>
<feature type="binding site" evidence="2">
    <location>
        <begin position="177"/>
        <end position="179"/>
    </location>
    <ligand>
        <name>FAD</name>
        <dbReference type="ChEBI" id="CHEBI:57692"/>
        <note>ligand shared between neighboring subunits</note>
    </ligand>
</feature>
<gene>
    <name evidence="2" type="primary">thyX</name>
    <name evidence="3" type="ORF">SAMN04488588_0346</name>
</gene>